<dbReference type="Proteomes" id="UP000433575">
    <property type="component" value="Unassembled WGS sequence"/>
</dbReference>
<dbReference type="PRINTS" id="PR00598">
    <property type="entry name" value="HTHMARR"/>
</dbReference>
<keyword evidence="5" id="KW-1185">Reference proteome</keyword>
<dbReference type="SMART" id="SM00347">
    <property type="entry name" value="HTH_MARR"/>
    <property type="match status" value="1"/>
</dbReference>
<dbReference type="GO" id="GO:0003700">
    <property type="term" value="F:DNA-binding transcription factor activity"/>
    <property type="evidence" value="ECO:0007669"/>
    <property type="project" value="InterPro"/>
</dbReference>
<evidence type="ECO:0000259" key="1">
    <source>
        <dbReference type="PROSITE" id="PS50995"/>
    </source>
</evidence>
<proteinExistence type="predicted"/>
<evidence type="ECO:0000313" key="5">
    <source>
        <dbReference type="Proteomes" id="UP000480929"/>
    </source>
</evidence>
<comment type="caution">
    <text evidence="2">The sequence shown here is derived from an EMBL/GenBank/DDBJ whole genome shotgun (WGS) entry which is preliminary data.</text>
</comment>
<organism evidence="2 4">
    <name type="scientific">Holdemania massiliensis</name>
    <dbReference type="NCBI Taxonomy" id="1468449"/>
    <lineage>
        <taxon>Bacteria</taxon>
        <taxon>Bacillati</taxon>
        <taxon>Bacillota</taxon>
        <taxon>Erysipelotrichia</taxon>
        <taxon>Erysipelotrichales</taxon>
        <taxon>Erysipelotrichaceae</taxon>
        <taxon>Holdemania</taxon>
    </lineage>
</organism>
<dbReference type="SUPFAM" id="SSF46785">
    <property type="entry name" value="Winged helix' DNA-binding domain"/>
    <property type="match status" value="1"/>
</dbReference>
<gene>
    <name evidence="3" type="ORF">GKD88_10055</name>
    <name evidence="2" type="ORF">GKE08_10255</name>
</gene>
<dbReference type="InterPro" id="IPR036390">
    <property type="entry name" value="WH_DNA-bd_sf"/>
</dbReference>
<accession>A0A6N7S736</accession>
<dbReference type="EMBL" id="WKPJ01000014">
    <property type="protein sequence ID" value="MSA89707.1"/>
    <property type="molecule type" value="Genomic_DNA"/>
</dbReference>
<sequence>MEAKDRQFYVLLSALCTTYTQSIDQQIANWINPHYLKVLEYIRKHEGVKPGELAEVFRMSKSNITKIVTYFVNNDFVEREIEQKDRRSLHLKTTAYGRKVCREADVIIMHFAALMAEAFADEEREPFMQRLILAMQKINAESHVMLKDGDDFSDTRF</sequence>
<dbReference type="Proteomes" id="UP000480929">
    <property type="component" value="Unassembled WGS sequence"/>
</dbReference>
<protein>
    <submittedName>
        <fullName evidence="2">MarR family transcriptional regulator</fullName>
    </submittedName>
</protein>
<evidence type="ECO:0000313" key="4">
    <source>
        <dbReference type="Proteomes" id="UP000433575"/>
    </source>
</evidence>
<name>A0A6N7S736_9FIRM</name>
<dbReference type="PROSITE" id="PS50995">
    <property type="entry name" value="HTH_MARR_2"/>
    <property type="match status" value="1"/>
</dbReference>
<dbReference type="InterPro" id="IPR036388">
    <property type="entry name" value="WH-like_DNA-bd_sf"/>
</dbReference>
<dbReference type="EMBL" id="WKPI01000016">
    <property type="protein sequence ID" value="MSC33462.1"/>
    <property type="molecule type" value="Genomic_DNA"/>
</dbReference>
<reference evidence="4 5" key="1">
    <citation type="journal article" date="2019" name="Nat. Med.">
        <title>A library of human gut bacterial isolates paired with longitudinal multiomics data enables mechanistic microbiome research.</title>
        <authorList>
            <person name="Poyet M."/>
            <person name="Groussin M."/>
            <person name="Gibbons S.M."/>
            <person name="Avila-Pacheco J."/>
            <person name="Jiang X."/>
            <person name="Kearney S.M."/>
            <person name="Perrotta A.R."/>
            <person name="Berdy B."/>
            <person name="Zhao S."/>
            <person name="Lieberman T.D."/>
            <person name="Swanson P.K."/>
            <person name="Smith M."/>
            <person name="Roesemann S."/>
            <person name="Alexander J.E."/>
            <person name="Rich S.A."/>
            <person name="Livny J."/>
            <person name="Vlamakis H."/>
            <person name="Clish C."/>
            <person name="Bullock K."/>
            <person name="Deik A."/>
            <person name="Scott J."/>
            <person name="Pierce K.A."/>
            <person name="Xavier R.J."/>
            <person name="Alm E.J."/>
        </authorList>
    </citation>
    <scope>NUCLEOTIDE SEQUENCE [LARGE SCALE GENOMIC DNA]</scope>
    <source>
        <strain evidence="2 4">BIOML-A4</strain>
        <strain evidence="3 5">BIOML-A5</strain>
    </source>
</reference>
<dbReference type="GO" id="GO:0006950">
    <property type="term" value="P:response to stress"/>
    <property type="evidence" value="ECO:0007669"/>
    <property type="project" value="TreeGrafter"/>
</dbReference>
<dbReference type="PANTHER" id="PTHR33164:SF43">
    <property type="entry name" value="HTH-TYPE TRANSCRIPTIONAL REPRESSOR YETL"/>
    <property type="match status" value="1"/>
</dbReference>
<evidence type="ECO:0000313" key="2">
    <source>
        <dbReference type="EMBL" id="MSA89707.1"/>
    </source>
</evidence>
<evidence type="ECO:0000313" key="3">
    <source>
        <dbReference type="EMBL" id="MSC33462.1"/>
    </source>
</evidence>
<dbReference type="RefSeq" id="WP_154238929.1">
    <property type="nucleotide sequence ID" value="NZ_CALJPI010000108.1"/>
</dbReference>
<dbReference type="Gene3D" id="1.10.10.10">
    <property type="entry name" value="Winged helix-like DNA-binding domain superfamily/Winged helix DNA-binding domain"/>
    <property type="match status" value="1"/>
</dbReference>
<dbReference type="InterPro" id="IPR039422">
    <property type="entry name" value="MarR/SlyA-like"/>
</dbReference>
<dbReference type="Pfam" id="PF12802">
    <property type="entry name" value="MarR_2"/>
    <property type="match status" value="1"/>
</dbReference>
<dbReference type="InterPro" id="IPR000835">
    <property type="entry name" value="HTH_MarR-typ"/>
</dbReference>
<dbReference type="PANTHER" id="PTHR33164">
    <property type="entry name" value="TRANSCRIPTIONAL REGULATOR, MARR FAMILY"/>
    <property type="match status" value="1"/>
</dbReference>
<feature type="domain" description="HTH marR-type" evidence="1">
    <location>
        <begin position="1"/>
        <end position="136"/>
    </location>
</feature>
<dbReference type="OrthoDB" id="3254893at2"/>
<dbReference type="AlphaFoldDB" id="A0A6N7S736"/>